<evidence type="ECO:0000313" key="3">
    <source>
        <dbReference type="Proteomes" id="UP001042704"/>
    </source>
</evidence>
<evidence type="ECO:0000256" key="1">
    <source>
        <dbReference type="SAM" id="Coils"/>
    </source>
</evidence>
<dbReference type="KEGG" id="maqe:RJ40_09375"/>
<protein>
    <submittedName>
        <fullName evidence="2">Uncharacterized protein</fullName>
    </submittedName>
</protein>
<proteinExistence type="predicted"/>
<dbReference type="RefSeq" id="WP_265580614.1">
    <property type="nucleotide sequence ID" value="NZ_CP036172.1"/>
</dbReference>
<sequence length="202" mass="24233">MDEKLLDRIKKGLLRYEIKIEETNEHYDELKRLGRYTPSAPYRLKHLLPFWIHLLEKEGVNCEGLRQEYERITQKLEALEQKRGRDYREKLFTLLKDEVYYYPATIDSFADLEPFELEIPNDLLARSGIEILLIELERDHDLTEIKKKVSLLDEEFKSKYLQHIDEVIECCADVFDPYAPDSFWWEHPQKILKEKQAIQSNS</sequence>
<dbReference type="Proteomes" id="UP001042704">
    <property type="component" value="Chromosome"/>
</dbReference>
<reference evidence="2" key="2">
    <citation type="submission" date="2019-02" db="EMBL/GenBank/DDBJ databases">
        <authorList>
            <person name="Chen S.-C."/>
            <person name="Chien H.-H."/>
            <person name="Lai M.-C."/>
        </authorList>
    </citation>
    <scope>NUCLEOTIDE SEQUENCE</scope>
    <source>
        <strain evidence="2">N2F9704</strain>
    </source>
</reference>
<accession>A0A8A3S6M3</accession>
<name>A0A8A3S6M3_9EURY</name>
<gene>
    <name evidence="2" type="ORF">RJ40_09375</name>
</gene>
<keyword evidence="1" id="KW-0175">Coiled coil</keyword>
<dbReference type="GeneID" id="76424580"/>
<evidence type="ECO:0000313" key="2">
    <source>
        <dbReference type="EMBL" id="QSZ67702.1"/>
    </source>
</evidence>
<feature type="coiled-coil region" evidence="1">
    <location>
        <begin position="13"/>
        <end position="89"/>
    </location>
</feature>
<dbReference type="AlphaFoldDB" id="A0A8A3S6M3"/>
<keyword evidence="3" id="KW-1185">Reference proteome</keyword>
<dbReference type="EMBL" id="CP036172">
    <property type="protein sequence ID" value="QSZ67702.1"/>
    <property type="molecule type" value="Genomic_DNA"/>
</dbReference>
<organism evidence="2 3">
    <name type="scientific">Methanofollis aquaemaris</name>
    <dbReference type="NCBI Taxonomy" id="126734"/>
    <lineage>
        <taxon>Archaea</taxon>
        <taxon>Methanobacteriati</taxon>
        <taxon>Methanobacteriota</taxon>
        <taxon>Stenosarchaea group</taxon>
        <taxon>Methanomicrobia</taxon>
        <taxon>Methanomicrobiales</taxon>
        <taxon>Methanomicrobiaceae</taxon>
        <taxon>Methanofollis</taxon>
    </lineage>
</organism>
<reference evidence="2" key="1">
    <citation type="journal article" date="2001" name="Int. J. Syst. Evol. Microbiol.">
        <title>Methanofollis aquaemaris sp. nov., a methanogen isolated from an aquaculture fish pond.</title>
        <authorList>
            <person name="Lai M.C."/>
            <person name="Chen S.C."/>
        </authorList>
    </citation>
    <scope>NUCLEOTIDE SEQUENCE</scope>
    <source>
        <strain evidence="2">N2F9704</strain>
    </source>
</reference>